<dbReference type="EMBL" id="AP023396">
    <property type="protein sequence ID" value="BCK58651.1"/>
    <property type="molecule type" value="Genomic_DNA"/>
</dbReference>
<protein>
    <submittedName>
        <fullName evidence="2">Uncharacterized protein</fullName>
    </submittedName>
</protein>
<feature type="region of interest" description="Disordered" evidence="1">
    <location>
        <begin position="1"/>
        <end position="46"/>
    </location>
</feature>
<accession>A0A7G1KUQ2</accession>
<dbReference type="KEGG" id="nwl:NWFMUON74_64230"/>
<dbReference type="Proteomes" id="UP000516173">
    <property type="component" value="Chromosome"/>
</dbReference>
<evidence type="ECO:0000313" key="2">
    <source>
        <dbReference type="EMBL" id="BCK58651.1"/>
    </source>
</evidence>
<proteinExistence type="predicted"/>
<evidence type="ECO:0000256" key="1">
    <source>
        <dbReference type="SAM" id="MobiDB-lite"/>
    </source>
</evidence>
<gene>
    <name evidence="2" type="ORF">NWFMUON74_64230</name>
</gene>
<dbReference type="AlphaFoldDB" id="A0A7G1KUQ2"/>
<organism evidence="2 3">
    <name type="scientific">Nocardia wallacei</name>
    <dbReference type="NCBI Taxonomy" id="480035"/>
    <lineage>
        <taxon>Bacteria</taxon>
        <taxon>Bacillati</taxon>
        <taxon>Actinomycetota</taxon>
        <taxon>Actinomycetes</taxon>
        <taxon>Mycobacteriales</taxon>
        <taxon>Nocardiaceae</taxon>
        <taxon>Nocardia</taxon>
    </lineage>
</organism>
<name>A0A7G1KUQ2_9NOCA</name>
<evidence type="ECO:0000313" key="3">
    <source>
        <dbReference type="Proteomes" id="UP000516173"/>
    </source>
</evidence>
<sequence>MVAVLNRRNALTVDGGNASPPTKTTRSDRHSSVEALEANTGSSDGTNEVCVTRCRPMTSERYIGSRWPSGTATITLAPTARVANSSHSEASKVNGVLCSATLVSSRPNSAIFQAIWFAIAACDTATPFGRPVDPEVYST</sequence>
<keyword evidence="3" id="KW-1185">Reference proteome</keyword>
<reference evidence="2 3" key="1">
    <citation type="submission" date="2020-08" db="EMBL/GenBank/DDBJ databases">
        <title>Genome Sequencing of Nocardia wallacei strain FMUON74 and assembly.</title>
        <authorList>
            <person name="Toyokawa M."/>
            <person name="Uesaka K."/>
        </authorList>
    </citation>
    <scope>NUCLEOTIDE SEQUENCE [LARGE SCALE GENOMIC DNA]</scope>
    <source>
        <strain evidence="2 3">FMUON74</strain>
    </source>
</reference>